<dbReference type="RefSeq" id="WP_180907986.1">
    <property type="nucleotide sequence ID" value="NZ_CAIJDP010000057.1"/>
</dbReference>
<evidence type="ECO:0000313" key="3">
    <source>
        <dbReference type="Proteomes" id="UP000530060"/>
    </source>
</evidence>
<gene>
    <name evidence="2" type="ORF">FLAT13_00787</name>
</gene>
<name>A0A6V6YQL7_9FLAO</name>
<evidence type="ECO:0000313" key="2">
    <source>
        <dbReference type="EMBL" id="CAD0001761.1"/>
    </source>
</evidence>
<dbReference type="PANTHER" id="PTHR43581:SF4">
    <property type="entry name" value="ATP_GTP PHOSPHATASE"/>
    <property type="match status" value="1"/>
</dbReference>
<dbReference type="GO" id="GO:0005524">
    <property type="term" value="F:ATP binding"/>
    <property type="evidence" value="ECO:0007669"/>
    <property type="project" value="InterPro"/>
</dbReference>
<reference evidence="2 3" key="1">
    <citation type="submission" date="2020-06" db="EMBL/GenBank/DDBJ databases">
        <authorList>
            <person name="Criscuolo A."/>
        </authorList>
    </citation>
    <scope>NUCLEOTIDE SEQUENCE [LARGE SCALE GENOMIC DNA]</scope>
    <source>
        <strain evidence="3">CIP 111411</strain>
    </source>
</reference>
<dbReference type="AlphaFoldDB" id="A0A6V6YQL7"/>
<protein>
    <recommendedName>
        <fullName evidence="1">ATPase AAA-type core domain-containing protein</fullName>
    </recommendedName>
</protein>
<proteinExistence type="predicted"/>
<evidence type="ECO:0000259" key="1">
    <source>
        <dbReference type="Pfam" id="PF13304"/>
    </source>
</evidence>
<keyword evidence="3" id="KW-1185">Reference proteome</keyword>
<dbReference type="InterPro" id="IPR051396">
    <property type="entry name" value="Bact_Antivir_Def_Nuclease"/>
</dbReference>
<dbReference type="GO" id="GO:0016887">
    <property type="term" value="F:ATP hydrolysis activity"/>
    <property type="evidence" value="ECO:0007669"/>
    <property type="project" value="InterPro"/>
</dbReference>
<organism evidence="2 3">
    <name type="scientific">Flavobacterium salmonis</name>
    <dbReference type="NCBI Taxonomy" id="2654844"/>
    <lineage>
        <taxon>Bacteria</taxon>
        <taxon>Pseudomonadati</taxon>
        <taxon>Bacteroidota</taxon>
        <taxon>Flavobacteriia</taxon>
        <taxon>Flavobacteriales</taxon>
        <taxon>Flavobacteriaceae</taxon>
        <taxon>Flavobacterium</taxon>
    </lineage>
</organism>
<comment type="caution">
    <text evidence="2">The sequence shown here is derived from an EMBL/GenBank/DDBJ whole genome shotgun (WGS) entry which is preliminary data.</text>
</comment>
<dbReference type="Gene3D" id="3.40.50.300">
    <property type="entry name" value="P-loop containing nucleotide triphosphate hydrolases"/>
    <property type="match status" value="1"/>
</dbReference>
<sequence length="367" mass="43195">MENNHLTYFKIENFKKFDSLEVNDIGQFNLIVGDNNVGKTCLLEALLFDEDLAQLISNFYLALTKRGLKFEIEEITRKSGNLITTETLYPKENYFEKFIFGKFSSQVTFDYKVNDKKEKFVLKINDKERLRNSLKGYQSEKNIQFEDYIKQFLFFEINDIGNSTTNWIYGYNENKMDFPLISFNDTPLDEITRSIYENLKTKREKQILIDVLKVVNSKIVDIELRENFEDLKSVFLISFEDKDEFVPLNFLGDGFKRIFYIVLKALSLKGKRILIDEIEIGIHYSKMKDFWINIMKVCKELDVQLFATTHSQECTETYIEASNLLNYNNDIRLIKLEESTNKEKIYASTFTYKQISAGIESNVELRG</sequence>
<dbReference type="EMBL" id="CAIJDP010000057">
    <property type="protein sequence ID" value="CAD0001761.1"/>
    <property type="molecule type" value="Genomic_DNA"/>
</dbReference>
<dbReference type="SUPFAM" id="SSF52540">
    <property type="entry name" value="P-loop containing nucleoside triphosphate hydrolases"/>
    <property type="match status" value="1"/>
</dbReference>
<dbReference type="Pfam" id="PF13304">
    <property type="entry name" value="AAA_21"/>
    <property type="match status" value="1"/>
</dbReference>
<feature type="domain" description="ATPase AAA-type core" evidence="1">
    <location>
        <begin position="28"/>
        <end position="312"/>
    </location>
</feature>
<dbReference type="PANTHER" id="PTHR43581">
    <property type="entry name" value="ATP/GTP PHOSPHATASE"/>
    <property type="match status" value="1"/>
</dbReference>
<dbReference type="InterPro" id="IPR027417">
    <property type="entry name" value="P-loop_NTPase"/>
</dbReference>
<accession>A0A6V6YQL7</accession>
<dbReference type="InterPro" id="IPR003959">
    <property type="entry name" value="ATPase_AAA_core"/>
</dbReference>
<dbReference type="Proteomes" id="UP000530060">
    <property type="component" value="Unassembled WGS sequence"/>
</dbReference>